<dbReference type="Gene3D" id="1.10.101.10">
    <property type="entry name" value="PGBD-like superfamily/PGBD"/>
    <property type="match status" value="2"/>
</dbReference>
<evidence type="ECO:0000313" key="3">
    <source>
        <dbReference type="EMBL" id="TMQ93973.1"/>
    </source>
</evidence>
<dbReference type="InterPro" id="IPR036365">
    <property type="entry name" value="PGBD-like_sf"/>
</dbReference>
<sequence length="198" mass="21120">MKILLRVVLFLAVTLLAIGASIGAMRTANADGPKTDPAVVKAIESQPWVELGPGDSDYRIASARCYLVQFTFYGDCTPTSAGEGWPANLGAAVQKYQKSHNLPQTGKLDVETWGALRDDGGEVGAGSCRKAQVKGIQYAMRVLQDRSLVVDGSYGPATTAAVKAFQQRKEIHADGIFGEITFRAAFAQGAESQRTPGR</sequence>
<dbReference type="OrthoDB" id="3680517at2"/>
<gene>
    <name evidence="3" type="ORF">ETD83_24755</name>
</gene>
<dbReference type="RefSeq" id="WP_138647603.1">
    <property type="nucleotide sequence ID" value="NZ_VCKW01000138.1"/>
</dbReference>
<evidence type="ECO:0000256" key="1">
    <source>
        <dbReference type="SAM" id="SignalP"/>
    </source>
</evidence>
<feature type="domain" description="Peptidoglycan binding-like" evidence="2">
    <location>
        <begin position="87"/>
        <end position="116"/>
    </location>
</feature>
<dbReference type="AlphaFoldDB" id="A0A5C4J6U4"/>
<evidence type="ECO:0000259" key="2">
    <source>
        <dbReference type="Pfam" id="PF01471"/>
    </source>
</evidence>
<dbReference type="Pfam" id="PF01471">
    <property type="entry name" value="PG_binding_1"/>
    <property type="match status" value="2"/>
</dbReference>
<accession>A0A5C4J6U4</accession>
<feature type="signal peptide" evidence="1">
    <location>
        <begin position="1"/>
        <end position="30"/>
    </location>
</feature>
<feature type="chain" id="PRO_5022703318" evidence="1">
    <location>
        <begin position="31"/>
        <end position="198"/>
    </location>
</feature>
<dbReference type="EMBL" id="VCKW01000138">
    <property type="protein sequence ID" value="TMQ93973.1"/>
    <property type="molecule type" value="Genomic_DNA"/>
</dbReference>
<organism evidence="3 4">
    <name type="scientific">Actinomadura soli</name>
    <dbReference type="NCBI Taxonomy" id="2508997"/>
    <lineage>
        <taxon>Bacteria</taxon>
        <taxon>Bacillati</taxon>
        <taxon>Actinomycetota</taxon>
        <taxon>Actinomycetes</taxon>
        <taxon>Streptosporangiales</taxon>
        <taxon>Thermomonosporaceae</taxon>
        <taxon>Actinomadura</taxon>
    </lineage>
</organism>
<dbReference type="SUPFAM" id="SSF47090">
    <property type="entry name" value="PGBD-like"/>
    <property type="match status" value="2"/>
</dbReference>
<dbReference type="InterPro" id="IPR036366">
    <property type="entry name" value="PGBDSf"/>
</dbReference>
<dbReference type="Proteomes" id="UP000309174">
    <property type="component" value="Unassembled WGS sequence"/>
</dbReference>
<reference evidence="3 4" key="1">
    <citation type="submission" date="2019-05" db="EMBL/GenBank/DDBJ databases">
        <title>Draft genome sequence of Actinomadura sp. 14C53.</title>
        <authorList>
            <person name="Saricaoglu S."/>
            <person name="Isik K."/>
        </authorList>
    </citation>
    <scope>NUCLEOTIDE SEQUENCE [LARGE SCALE GENOMIC DNA]</scope>
    <source>
        <strain evidence="3 4">14C53</strain>
    </source>
</reference>
<comment type="caution">
    <text evidence="3">The sequence shown here is derived from an EMBL/GenBank/DDBJ whole genome shotgun (WGS) entry which is preliminary data.</text>
</comment>
<protein>
    <submittedName>
        <fullName evidence="3">Peptidoglycan-binding protein</fullName>
    </submittedName>
</protein>
<evidence type="ECO:0000313" key="4">
    <source>
        <dbReference type="Proteomes" id="UP000309174"/>
    </source>
</evidence>
<keyword evidence="4" id="KW-1185">Reference proteome</keyword>
<proteinExistence type="predicted"/>
<keyword evidence="1" id="KW-0732">Signal</keyword>
<dbReference type="InterPro" id="IPR002477">
    <property type="entry name" value="Peptidoglycan-bd-like"/>
</dbReference>
<name>A0A5C4J6U4_9ACTN</name>
<feature type="domain" description="Peptidoglycan binding-like" evidence="2">
    <location>
        <begin position="131"/>
        <end position="184"/>
    </location>
</feature>